<reference evidence="2 3" key="1">
    <citation type="journal article" date="2024" name="Arch. Microbiol.">
        <title>Corallococcus caeni sp. nov., a novel myxobacterium isolated from activated sludge.</title>
        <authorList>
            <person name="Tomita S."/>
            <person name="Nakai R."/>
            <person name="Kuroda K."/>
            <person name="Kurashita H."/>
            <person name="Hatamoto M."/>
            <person name="Yamaguchi T."/>
            <person name="Narihiro T."/>
        </authorList>
    </citation>
    <scope>NUCLEOTIDE SEQUENCE [LARGE SCALE GENOMIC DNA]</scope>
    <source>
        <strain evidence="2 3">NO1</strain>
    </source>
</reference>
<keyword evidence="2" id="KW-0813">Transport</keyword>
<protein>
    <submittedName>
        <fullName evidence="2">PTS sugar transporter subunit IIA</fullName>
    </submittedName>
</protein>
<organism evidence="2 3">
    <name type="scientific">Corallococcus caeni</name>
    <dbReference type="NCBI Taxonomy" id="3082388"/>
    <lineage>
        <taxon>Bacteria</taxon>
        <taxon>Pseudomonadati</taxon>
        <taxon>Myxococcota</taxon>
        <taxon>Myxococcia</taxon>
        <taxon>Myxococcales</taxon>
        <taxon>Cystobacterineae</taxon>
        <taxon>Myxococcaceae</taxon>
        <taxon>Corallococcus</taxon>
    </lineage>
</organism>
<dbReference type="PROSITE" id="PS51094">
    <property type="entry name" value="PTS_EIIA_TYPE_2"/>
    <property type="match status" value="1"/>
</dbReference>
<comment type="caution">
    <text evidence="2">The sequence shown here is derived from an EMBL/GenBank/DDBJ whole genome shotgun (WGS) entry which is preliminary data.</text>
</comment>
<evidence type="ECO:0000259" key="1">
    <source>
        <dbReference type="PROSITE" id="PS51094"/>
    </source>
</evidence>
<dbReference type="EMBL" id="BTTX01000003">
    <property type="protein sequence ID" value="GMU07636.1"/>
    <property type="molecule type" value="Genomic_DNA"/>
</dbReference>
<dbReference type="Gene3D" id="3.40.930.10">
    <property type="entry name" value="Mannitol-specific EII, Chain A"/>
    <property type="match status" value="1"/>
</dbReference>
<dbReference type="InterPro" id="IPR002178">
    <property type="entry name" value="PTS_EIIA_type-2_dom"/>
</dbReference>
<sequence>MHMRWMDFLAVEAVRPNLRAHDGESLLAELSELLAPGADVPREMLAGALCARERLGTTAMEGGVAIPHCRVEGVRRIVTCVGLHRGGLAFGEPEDGLVRIFVGVVAPPDTAGLHLNVLSRIAALLHAPPLRDALLATLTASEAHALLARAETALHPHPVEPPRRASLRG</sequence>
<evidence type="ECO:0000313" key="2">
    <source>
        <dbReference type="EMBL" id="GMU07636.1"/>
    </source>
</evidence>
<dbReference type="SUPFAM" id="SSF55804">
    <property type="entry name" value="Phoshotransferase/anion transport protein"/>
    <property type="match status" value="1"/>
</dbReference>
<gene>
    <name evidence="2" type="ORF">ASNO1_38890</name>
</gene>
<dbReference type="Proteomes" id="UP001342631">
    <property type="component" value="Unassembled WGS sequence"/>
</dbReference>
<proteinExistence type="predicted"/>
<name>A0ABQ6QVC2_9BACT</name>
<dbReference type="PANTHER" id="PTHR47738">
    <property type="entry name" value="PTS SYSTEM FRUCTOSE-LIKE EIIA COMPONENT-RELATED"/>
    <property type="match status" value="1"/>
</dbReference>
<evidence type="ECO:0000313" key="3">
    <source>
        <dbReference type="Proteomes" id="UP001342631"/>
    </source>
</evidence>
<dbReference type="InterPro" id="IPR016152">
    <property type="entry name" value="PTrfase/Anion_transptr"/>
</dbReference>
<dbReference type="PANTHER" id="PTHR47738:SF2">
    <property type="entry name" value="PTS SYSTEM FRUCTOSE-LIKE EIIA COMPONENT"/>
    <property type="match status" value="1"/>
</dbReference>
<keyword evidence="3" id="KW-1185">Reference proteome</keyword>
<dbReference type="Pfam" id="PF00359">
    <property type="entry name" value="PTS_EIIA_2"/>
    <property type="match status" value="1"/>
</dbReference>
<feature type="domain" description="PTS EIIA type-2" evidence="1">
    <location>
        <begin position="7"/>
        <end position="150"/>
    </location>
</feature>
<accession>A0ABQ6QVC2</accession>
<keyword evidence="2" id="KW-0762">Sugar transport</keyword>
<dbReference type="InterPro" id="IPR051541">
    <property type="entry name" value="PTS_SugarTrans_NitroReg"/>
</dbReference>